<keyword evidence="2" id="KW-1185">Reference proteome</keyword>
<dbReference type="Proteomes" id="UP000323164">
    <property type="component" value="Unassembled WGS sequence"/>
</dbReference>
<evidence type="ECO:0000313" key="2">
    <source>
        <dbReference type="Proteomes" id="UP000323164"/>
    </source>
</evidence>
<comment type="caution">
    <text evidence="1">The sequence shown here is derived from an EMBL/GenBank/DDBJ whole genome shotgun (WGS) entry which is preliminary data.</text>
</comment>
<name>A0A5D8Z0U1_9GAMM</name>
<evidence type="ECO:0000313" key="1">
    <source>
        <dbReference type="EMBL" id="TZF88339.1"/>
    </source>
</evidence>
<proteinExistence type="predicted"/>
<gene>
    <name evidence="1" type="ORF">FW784_10020</name>
</gene>
<organism evidence="1 2">
    <name type="scientific">Cognatilysobacter lacus</name>
    <dbReference type="NCBI Taxonomy" id="1643323"/>
    <lineage>
        <taxon>Bacteria</taxon>
        <taxon>Pseudomonadati</taxon>
        <taxon>Pseudomonadota</taxon>
        <taxon>Gammaproteobacteria</taxon>
        <taxon>Lysobacterales</taxon>
        <taxon>Lysobacteraceae</taxon>
        <taxon>Cognatilysobacter</taxon>
    </lineage>
</organism>
<protein>
    <submittedName>
        <fullName evidence="1">Uncharacterized protein</fullName>
    </submittedName>
</protein>
<accession>A0A5D8Z0U1</accession>
<dbReference type="AlphaFoldDB" id="A0A5D8Z0U1"/>
<dbReference type="EMBL" id="VTRV01000110">
    <property type="protein sequence ID" value="TZF88339.1"/>
    <property type="molecule type" value="Genomic_DNA"/>
</dbReference>
<reference evidence="1 2" key="1">
    <citation type="submission" date="2019-08" db="EMBL/GenBank/DDBJ databases">
        <title>Draft genome sequence of Lysobacter sp. UKS-15.</title>
        <authorList>
            <person name="Im W.-T."/>
        </authorList>
    </citation>
    <scope>NUCLEOTIDE SEQUENCE [LARGE SCALE GENOMIC DNA]</scope>
    <source>
        <strain evidence="1 2">UKS-15</strain>
    </source>
</reference>
<dbReference type="OrthoDB" id="4552311at2"/>
<dbReference type="RefSeq" id="WP_149353206.1">
    <property type="nucleotide sequence ID" value="NZ_VTRV01000110.1"/>
</dbReference>
<sequence length="133" mass="14506">MDTILEPVGEPLAWYPGSSTVEVINTLSGLRVVVAAGGVQDRFLEVHVPFAKAFQVLDDSDMLEYWSPGRPLGTHSVYRVVSGGWIDRAAGNYFHVTSAIPELREWLVVSDAGPCVTLISVYEPALRQYGDGV</sequence>